<dbReference type="Proteomes" id="UP000199076">
    <property type="component" value="Unassembled WGS sequence"/>
</dbReference>
<evidence type="ECO:0000256" key="9">
    <source>
        <dbReference type="ARBA" id="ARBA00023136"/>
    </source>
</evidence>
<evidence type="ECO:0000256" key="10">
    <source>
        <dbReference type="ARBA" id="ARBA00023170"/>
    </source>
</evidence>
<evidence type="ECO:0000256" key="5">
    <source>
        <dbReference type="ARBA" id="ARBA00022692"/>
    </source>
</evidence>
<dbReference type="Gene3D" id="1.20.1070.10">
    <property type="entry name" value="Rhodopsin 7-helix transmembrane proteins"/>
    <property type="match status" value="1"/>
</dbReference>
<feature type="transmembrane region" description="Helical" evidence="11">
    <location>
        <begin position="142"/>
        <end position="161"/>
    </location>
</feature>
<dbReference type="GO" id="GO:0007602">
    <property type="term" value="P:phototransduction"/>
    <property type="evidence" value="ECO:0007669"/>
    <property type="project" value="UniProtKB-KW"/>
</dbReference>
<dbReference type="PRINTS" id="PR00251">
    <property type="entry name" value="BACTRLOPSIN"/>
</dbReference>
<dbReference type="AlphaFoldDB" id="A0A1G7TE45"/>
<evidence type="ECO:0000256" key="8">
    <source>
        <dbReference type="ARBA" id="ARBA00022991"/>
    </source>
</evidence>
<comment type="similarity">
    <text evidence="2">Belongs to the archaeal/bacterial/fungal opsin family.</text>
</comment>
<dbReference type="PANTHER" id="PTHR28286">
    <property type="match status" value="1"/>
</dbReference>
<dbReference type="SUPFAM" id="SSF81321">
    <property type="entry name" value="Family A G protein-coupled receptor-like"/>
    <property type="match status" value="1"/>
</dbReference>
<feature type="transmembrane region" description="Helical" evidence="11">
    <location>
        <begin position="20"/>
        <end position="39"/>
    </location>
</feature>
<keyword evidence="13" id="KW-1185">Reference proteome</keyword>
<dbReference type="SMART" id="SM01021">
    <property type="entry name" value="Bac_rhodopsin"/>
    <property type="match status" value="1"/>
</dbReference>
<feature type="transmembrane region" description="Helical" evidence="11">
    <location>
        <begin position="113"/>
        <end position="136"/>
    </location>
</feature>
<evidence type="ECO:0000313" key="13">
    <source>
        <dbReference type="Proteomes" id="UP000199076"/>
    </source>
</evidence>
<dbReference type="Pfam" id="PF01036">
    <property type="entry name" value="Bac_rhodopsin"/>
    <property type="match status" value="1"/>
</dbReference>
<proteinExistence type="inferred from homology"/>
<keyword evidence="3" id="KW-0600">Photoreceptor protein</keyword>
<keyword evidence="6" id="KW-0681">Retinal protein</keyword>
<keyword evidence="7 11" id="KW-1133">Transmembrane helix</keyword>
<reference evidence="13" key="1">
    <citation type="submission" date="2016-10" db="EMBL/GenBank/DDBJ databases">
        <authorList>
            <person name="Varghese N."/>
            <person name="Submissions S."/>
        </authorList>
    </citation>
    <scope>NUCLEOTIDE SEQUENCE [LARGE SCALE GENOMIC DNA]</scope>
    <source>
        <strain evidence="13">IBRC-M 10760</strain>
    </source>
</reference>
<sequence length="183" mass="19644">MTAATLGMLPSVIDVELLRFADWMISTPIITYYLGLLADADSSTRAVAVGTNVLMIALGYVFTILSGPLQWVAFGVSLLLFVGLVYLFIRTFGQASVGASRTAHSLFISTRDLTVTVWAVYPVVYLLGPLGAGVLQAGDLDFTVVVLDLTAKVGLMSIILLRQYELNRFISRDATSVGSTADD</sequence>
<dbReference type="InterPro" id="IPR001425">
    <property type="entry name" value="Arc/bac/fun_rhodopsins"/>
</dbReference>
<evidence type="ECO:0000256" key="11">
    <source>
        <dbReference type="SAM" id="Phobius"/>
    </source>
</evidence>
<dbReference type="STRING" id="660518.SAMN05216218_1252"/>
<evidence type="ECO:0000256" key="3">
    <source>
        <dbReference type="ARBA" id="ARBA00022543"/>
    </source>
</evidence>
<evidence type="ECO:0000256" key="6">
    <source>
        <dbReference type="ARBA" id="ARBA00022925"/>
    </source>
</evidence>
<organism evidence="12 13">
    <name type="scientific">Halorientalis regularis</name>
    <dbReference type="NCBI Taxonomy" id="660518"/>
    <lineage>
        <taxon>Archaea</taxon>
        <taxon>Methanobacteriati</taxon>
        <taxon>Methanobacteriota</taxon>
        <taxon>Stenosarchaea group</taxon>
        <taxon>Halobacteria</taxon>
        <taxon>Halobacteriales</taxon>
        <taxon>Haloarculaceae</taxon>
        <taxon>Halorientalis</taxon>
    </lineage>
</organism>
<protein>
    <submittedName>
        <fullName evidence="12">Sensory rhodopsin</fullName>
    </submittedName>
</protein>
<dbReference type="EMBL" id="FNBK01000025">
    <property type="protein sequence ID" value="SDG33606.1"/>
    <property type="molecule type" value="Genomic_DNA"/>
</dbReference>
<keyword evidence="9 11" id="KW-0472">Membrane</keyword>
<comment type="subcellular location">
    <subcellularLocation>
        <location evidence="1">Membrane</location>
        <topology evidence="1">Multi-pass membrane protein</topology>
    </subcellularLocation>
</comment>
<evidence type="ECO:0000256" key="1">
    <source>
        <dbReference type="ARBA" id="ARBA00004141"/>
    </source>
</evidence>
<feature type="transmembrane region" description="Helical" evidence="11">
    <location>
        <begin position="71"/>
        <end position="92"/>
    </location>
</feature>
<accession>A0A1G7TE45</accession>
<gene>
    <name evidence="12" type="ORF">SAMN05216218_1252</name>
</gene>
<dbReference type="GO" id="GO:0016020">
    <property type="term" value="C:membrane"/>
    <property type="evidence" value="ECO:0007669"/>
    <property type="project" value="UniProtKB-SubCell"/>
</dbReference>
<dbReference type="PANTHER" id="PTHR28286:SF2">
    <property type="entry name" value="BACTERIORHODOPSIN _OPSIN, NOPA (EUROFUNG)"/>
    <property type="match status" value="1"/>
</dbReference>
<dbReference type="GO" id="GO:0009881">
    <property type="term" value="F:photoreceptor activity"/>
    <property type="evidence" value="ECO:0007669"/>
    <property type="project" value="UniProtKB-KW"/>
</dbReference>
<keyword evidence="5 11" id="KW-0812">Transmembrane</keyword>
<evidence type="ECO:0000256" key="7">
    <source>
        <dbReference type="ARBA" id="ARBA00022989"/>
    </source>
</evidence>
<evidence type="ECO:0000313" key="12">
    <source>
        <dbReference type="EMBL" id="SDG33606.1"/>
    </source>
</evidence>
<keyword evidence="8" id="KW-0157">Chromophore</keyword>
<feature type="transmembrane region" description="Helical" evidence="11">
    <location>
        <begin position="46"/>
        <end position="65"/>
    </location>
</feature>
<name>A0A1G7TE45_9EURY</name>
<keyword evidence="4" id="KW-0716">Sensory transduction</keyword>
<evidence type="ECO:0000256" key="4">
    <source>
        <dbReference type="ARBA" id="ARBA00022606"/>
    </source>
</evidence>
<keyword evidence="10" id="KW-0675">Receptor</keyword>
<evidence type="ECO:0000256" key="2">
    <source>
        <dbReference type="ARBA" id="ARBA00008130"/>
    </source>
</evidence>